<name>A0A0H3ZX86_VIBSP</name>
<keyword evidence="1" id="KW-0732">Signal</keyword>
<sequence length="123" mass="13946">MREKMKKAVLISCLLTISGSVAANDIAFYGEHKGSITDYYPNIKISDVMVFSQNTYYSVVRSIQERASKNETLMLSTAIEYGKKNCKNSKGFFLDHFDVTHQMLNTERVVFSNLSTNVVCIKE</sequence>
<proteinExistence type="predicted"/>
<protein>
    <submittedName>
        <fullName evidence="2">Uncharacterized protein</fullName>
    </submittedName>
</protein>
<evidence type="ECO:0000313" key="2">
    <source>
        <dbReference type="EMBL" id="AKN39177.1"/>
    </source>
</evidence>
<evidence type="ECO:0000256" key="1">
    <source>
        <dbReference type="SAM" id="SignalP"/>
    </source>
</evidence>
<feature type="chain" id="PRO_5005205266" evidence="1">
    <location>
        <begin position="24"/>
        <end position="123"/>
    </location>
</feature>
<organism evidence="2">
    <name type="scientific">Vibrio splendidus</name>
    <dbReference type="NCBI Taxonomy" id="29497"/>
    <lineage>
        <taxon>Bacteria</taxon>
        <taxon>Pseudomonadati</taxon>
        <taxon>Pseudomonadota</taxon>
        <taxon>Gammaproteobacteria</taxon>
        <taxon>Vibrionales</taxon>
        <taxon>Vibrionaceae</taxon>
        <taxon>Vibrio</taxon>
    </lineage>
</organism>
<reference evidence="2" key="1">
    <citation type="journal article" date="2015" name="MBio">
        <title>Eco-Evolutionary Dynamics of Episomes among Ecologically Cohesive Bacterial Populations.</title>
        <authorList>
            <person name="Xue H."/>
            <person name="Cordero O.X."/>
            <person name="Camas F.M."/>
            <person name="Trimble W."/>
            <person name="Meyer F."/>
            <person name="Guglielmini J."/>
            <person name="Rocha E.P."/>
            <person name="Polz M.F."/>
        </authorList>
    </citation>
    <scope>NUCLEOTIDE SEQUENCE</scope>
    <source>
        <strain evidence="2">FF_1</strain>
    </source>
</reference>
<feature type="signal peptide" evidence="1">
    <location>
        <begin position="1"/>
        <end position="23"/>
    </location>
</feature>
<dbReference type="AlphaFoldDB" id="A0A0H3ZX86"/>
<dbReference type="EMBL" id="KP795638">
    <property type="protein sequence ID" value="AKN39177.1"/>
    <property type="molecule type" value="Genomic_DNA"/>
</dbReference>
<accession>A0A0H3ZX86</accession>